<organism evidence="2 4">
    <name type="scientific">Corynebacterium imitans</name>
    <dbReference type="NCBI Taxonomy" id="156978"/>
    <lineage>
        <taxon>Bacteria</taxon>
        <taxon>Bacillati</taxon>
        <taxon>Actinomycetota</taxon>
        <taxon>Actinomycetes</taxon>
        <taxon>Mycobacteriales</taxon>
        <taxon>Corynebacteriaceae</taxon>
        <taxon>Corynebacterium</taxon>
    </lineage>
</organism>
<dbReference type="HOGENOM" id="CLU_125870_1_0_11"/>
<protein>
    <recommendedName>
        <fullName evidence="1">SAV-6107-like HEPN domain-containing protein</fullName>
    </recommendedName>
</protein>
<proteinExistence type="predicted"/>
<dbReference type="InterPro" id="IPR040891">
    <property type="entry name" value="HEPN_SAV_6107"/>
</dbReference>
<sequence length="147" mass="15835">MHTNTSVVSATVSRASSAEGKRDRFLAAADGFLAQAHEELEAGREDVALEQAYLAALRIAGAVCATSPTIRKRKRLPTSAWDKLAITGADGKRWAGTFRQYSALRGRVVSGIQREVPAARVAELLGETERFYEFARPDFGTGAPLVA</sequence>
<evidence type="ECO:0000259" key="1">
    <source>
        <dbReference type="Pfam" id="PF18726"/>
    </source>
</evidence>
<evidence type="ECO:0000313" key="3">
    <source>
        <dbReference type="EMBL" id="SNV76763.1"/>
    </source>
</evidence>
<dbReference type="EMBL" id="CP009211">
    <property type="protein sequence ID" value="AIJ33895.1"/>
    <property type="molecule type" value="Genomic_DNA"/>
</dbReference>
<evidence type="ECO:0000313" key="2">
    <source>
        <dbReference type="EMBL" id="AIJ33895.1"/>
    </source>
</evidence>
<reference evidence="2 4" key="1">
    <citation type="submission" date="2014-08" db="EMBL/GenBank/DDBJ databases">
        <title>Complete genome sequence of Corynebacterium imitans DSM 44264, isolated from a five-month-old boy with suspected pharyngeal diphtheria.</title>
        <authorList>
            <person name="Mollmann S."/>
            <person name="Albersmeier A."/>
            <person name="Ruckert C."/>
            <person name="Tauch A."/>
        </authorList>
    </citation>
    <scope>NUCLEOTIDE SEQUENCE [LARGE SCALE GENOMIC DNA]</scope>
    <source>
        <strain evidence="2 4">DSM 44264</strain>
    </source>
</reference>
<evidence type="ECO:0000313" key="5">
    <source>
        <dbReference type="Proteomes" id="UP000215374"/>
    </source>
</evidence>
<dbReference type="RefSeq" id="WP_038591504.1">
    <property type="nucleotide sequence ID" value="NZ_CP009211.1"/>
</dbReference>
<name>A0A076NQ99_9CORY</name>
<dbReference type="AlphaFoldDB" id="A0A076NQ99"/>
<keyword evidence="4" id="KW-1185">Reference proteome</keyword>
<dbReference type="Proteomes" id="UP000028780">
    <property type="component" value="Chromosome"/>
</dbReference>
<dbReference type="EMBL" id="LT906467">
    <property type="protein sequence ID" value="SNV76763.1"/>
    <property type="molecule type" value="Genomic_DNA"/>
</dbReference>
<dbReference type="OrthoDB" id="4421226at2"/>
<dbReference type="Proteomes" id="UP000215374">
    <property type="component" value="Chromosome 1"/>
</dbReference>
<dbReference type="Pfam" id="PF18726">
    <property type="entry name" value="HEPN_SAV_6107"/>
    <property type="match status" value="1"/>
</dbReference>
<gene>
    <name evidence="2" type="ORF">CIMIT_08220</name>
    <name evidence="3" type="ORF">SAMEA4535761_01705</name>
</gene>
<evidence type="ECO:0000313" key="4">
    <source>
        <dbReference type="Proteomes" id="UP000028780"/>
    </source>
</evidence>
<accession>A0A076NQ99</accession>
<dbReference type="Gene3D" id="1.20.120.330">
    <property type="entry name" value="Nucleotidyltransferases domain 2"/>
    <property type="match status" value="1"/>
</dbReference>
<dbReference type="STRING" id="156978.CIMIT_08220"/>
<dbReference type="eggNOG" id="ENOG502ZVNZ">
    <property type="taxonomic scope" value="Bacteria"/>
</dbReference>
<feature type="domain" description="SAV-6107-like HEPN" evidence="1">
    <location>
        <begin position="49"/>
        <end position="133"/>
    </location>
</feature>
<dbReference type="KEGG" id="cii:CIMIT_08220"/>
<reference evidence="3 5" key="2">
    <citation type="submission" date="2017-06" db="EMBL/GenBank/DDBJ databases">
        <authorList>
            <consortium name="Pathogen Informatics"/>
        </authorList>
    </citation>
    <scope>NUCLEOTIDE SEQUENCE [LARGE SCALE GENOMIC DNA]</scope>
    <source>
        <strain evidence="3 5">NCTC13015</strain>
    </source>
</reference>